<dbReference type="Proteomes" id="UP001345691">
    <property type="component" value="Unassembled WGS sequence"/>
</dbReference>
<sequence>MPAISPAGGPYGERLVPHIVDELALSHPERIYAKIPRTADVNDGYRDVSMKELANSINVMSWILEQIEGKPSEGVFERIAYIGASDIRYVIMMIAAIKVGYVVLLPSARNSLAGNISLLRETKCTKVFYSADMSTRVQDWKREKPELDLFRVEGLYDLLGKVPPKHYRYEKSFADAFDDPSLICHTSGSTGAPKPITLSNATWSILDNLRKIPTVDGRRNMDYSCFEFDDNGNFICSFPPFHIGGMQSQVVLPILYRSTLVMFPPDQPATGETLSAIMSQMKVRVAYCPPAILEQLVRVPAGLEQAAKLDFIMYAGGPLAPFAGDQLSKVTDVGQMYGSTETGIVPCLFPRREHWAWFEWHPAYGVDMQHQGNDIYEQVLNHDARLTWIRTVQQTFPGVKEWRTKDLFGLHPTNRNLWQYRGRTDDVLVLSNGEKLNPLGMEKIIESHPAVMGAIIVGQSRFQPSLLIEPRVQPEDTESFVEEIWPTVQKANAYGPAYGKISKTYIAVSTSGKPFIRAGKGTIVRQKTTDLYASGIEQLYYASSARKMRDIPTLRNPQDPVALRQFLVDYISRLLPHGADVETGDFFNVGLDSLLTMELATGLQYILTEYLGRAHTRLINVKLIYSNPTLETLSSALSAHLRRDPVTAGRATDFEAERISRMSEICDTYTKGLPQQPLQPRECSTSKNDHDDQRTSASSVSNSSPVSCDTQESCLNIILTGSTGSLGSRILQALVKSRHISHIHCLNRSVNAKSRHLKDFESRGVQVDLSNVTFHTASFGDVQFGLSTEAYKNLLTTVDLIIHNAWKVDFNHSLSSFEDIHIRGVRRFVDFVIDGARRPKFTFVSSIGSVGKWTTHYPDHPLVTEEPLQEYGVAQTIGYGESKHVSERILQVAAERSGITANILRVGQIAGPLTTDGGKWNENEWMPSLIKTSKAMGCLPNKVLQVDWIPVDVLANIIVDITLAQKEGLQIYNLVNPRVADWSSLTEVIVEQYPGMQVVTLEAWVDKLIEGNKDDQAEVKSKPALKILDWFIDLEKALNSTSSQQNFETRNGVTVSQTMAHLQVVNGPWMKIWLDQWAF</sequence>
<dbReference type="EMBL" id="JAVRRF010000053">
    <property type="protein sequence ID" value="KAK5048747.1"/>
    <property type="molecule type" value="Genomic_DNA"/>
</dbReference>
<gene>
    <name evidence="6" type="ORF">LTR69_011293</name>
</gene>
<feature type="domain" description="Thioester reductase (TE)" evidence="5">
    <location>
        <begin position="719"/>
        <end position="958"/>
    </location>
</feature>
<dbReference type="SUPFAM" id="SSF51735">
    <property type="entry name" value="NAD(P)-binding Rossmann-fold domains"/>
    <property type="match status" value="1"/>
</dbReference>
<evidence type="ECO:0000256" key="2">
    <source>
        <dbReference type="ARBA" id="ARBA00022553"/>
    </source>
</evidence>
<dbReference type="InterPro" id="IPR042099">
    <property type="entry name" value="ANL_N_sf"/>
</dbReference>
<dbReference type="InterPro" id="IPR013120">
    <property type="entry name" value="FAR_NAD-bd"/>
</dbReference>
<feature type="compositionally biased region" description="Low complexity" evidence="3">
    <location>
        <begin position="696"/>
        <end position="706"/>
    </location>
</feature>
<evidence type="ECO:0000259" key="5">
    <source>
        <dbReference type="Pfam" id="PF07993"/>
    </source>
</evidence>
<feature type="compositionally biased region" description="Polar residues" evidence="3">
    <location>
        <begin position="676"/>
        <end position="686"/>
    </location>
</feature>
<comment type="caution">
    <text evidence="6">The sequence shown here is derived from an EMBL/GenBank/DDBJ whole genome shotgun (WGS) entry which is preliminary data.</text>
</comment>
<feature type="region of interest" description="Disordered" evidence="3">
    <location>
        <begin position="670"/>
        <end position="706"/>
    </location>
</feature>
<protein>
    <recommendedName>
        <fullName evidence="8">Carrier domain-containing protein</fullName>
    </recommendedName>
</protein>
<name>A0ABR0IUK3_9EURO</name>
<evidence type="ECO:0000313" key="7">
    <source>
        <dbReference type="Proteomes" id="UP001345691"/>
    </source>
</evidence>
<keyword evidence="2" id="KW-0597">Phosphoprotein</keyword>
<dbReference type="PANTHER" id="PTHR43439">
    <property type="entry name" value="PHENYLACETATE-COENZYME A LIGASE"/>
    <property type="match status" value="1"/>
</dbReference>
<evidence type="ECO:0000256" key="1">
    <source>
        <dbReference type="ARBA" id="ARBA00022450"/>
    </source>
</evidence>
<organism evidence="6 7">
    <name type="scientific">Exophiala sideris</name>
    <dbReference type="NCBI Taxonomy" id="1016849"/>
    <lineage>
        <taxon>Eukaryota</taxon>
        <taxon>Fungi</taxon>
        <taxon>Dikarya</taxon>
        <taxon>Ascomycota</taxon>
        <taxon>Pezizomycotina</taxon>
        <taxon>Eurotiomycetes</taxon>
        <taxon>Chaetothyriomycetidae</taxon>
        <taxon>Chaetothyriales</taxon>
        <taxon>Herpotrichiellaceae</taxon>
        <taxon>Exophiala</taxon>
    </lineage>
</organism>
<evidence type="ECO:0000256" key="3">
    <source>
        <dbReference type="SAM" id="MobiDB-lite"/>
    </source>
</evidence>
<dbReference type="SUPFAM" id="SSF56801">
    <property type="entry name" value="Acetyl-CoA synthetase-like"/>
    <property type="match status" value="1"/>
</dbReference>
<evidence type="ECO:0000259" key="4">
    <source>
        <dbReference type="Pfam" id="PF00501"/>
    </source>
</evidence>
<dbReference type="PANTHER" id="PTHR43439:SF2">
    <property type="entry name" value="ENZYME, PUTATIVE (JCVI)-RELATED"/>
    <property type="match status" value="1"/>
</dbReference>
<dbReference type="Pfam" id="PF00501">
    <property type="entry name" value="AMP-binding"/>
    <property type="match status" value="1"/>
</dbReference>
<dbReference type="Pfam" id="PF23562">
    <property type="entry name" value="AMP-binding_C_3"/>
    <property type="match status" value="1"/>
</dbReference>
<evidence type="ECO:0000313" key="6">
    <source>
        <dbReference type="EMBL" id="KAK5048747.1"/>
    </source>
</evidence>
<keyword evidence="7" id="KW-1185">Reference proteome</keyword>
<dbReference type="InterPro" id="IPR051414">
    <property type="entry name" value="Adenylate-forming_Reductase"/>
</dbReference>
<dbReference type="InterPro" id="IPR020845">
    <property type="entry name" value="AMP-binding_CS"/>
</dbReference>
<dbReference type="InterPro" id="IPR036291">
    <property type="entry name" value="NAD(P)-bd_dom_sf"/>
</dbReference>
<proteinExistence type="predicted"/>
<evidence type="ECO:0008006" key="8">
    <source>
        <dbReference type="Google" id="ProtNLM"/>
    </source>
</evidence>
<keyword evidence="1" id="KW-0596">Phosphopantetheine</keyword>
<dbReference type="PROSITE" id="PS00455">
    <property type="entry name" value="AMP_BINDING"/>
    <property type="match status" value="1"/>
</dbReference>
<dbReference type="Pfam" id="PF07993">
    <property type="entry name" value="NAD_binding_4"/>
    <property type="match status" value="1"/>
</dbReference>
<feature type="domain" description="AMP-dependent synthetase/ligase" evidence="4">
    <location>
        <begin position="39"/>
        <end position="350"/>
    </location>
</feature>
<dbReference type="Gene3D" id="3.40.50.12780">
    <property type="entry name" value="N-terminal domain of ligase-like"/>
    <property type="match status" value="1"/>
</dbReference>
<dbReference type="Gene3D" id="3.40.50.720">
    <property type="entry name" value="NAD(P)-binding Rossmann-like Domain"/>
    <property type="match status" value="1"/>
</dbReference>
<dbReference type="InterPro" id="IPR000873">
    <property type="entry name" value="AMP-dep_synth/lig_dom"/>
</dbReference>
<reference evidence="6 7" key="1">
    <citation type="submission" date="2023-08" db="EMBL/GenBank/DDBJ databases">
        <title>Black Yeasts Isolated from many extreme environments.</title>
        <authorList>
            <person name="Coleine C."/>
            <person name="Stajich J.E."/>
            <person name="Selbmann L."/>
        </authorList>
    </citation>
    <scope>NUCLEOTIDE SEQUENCE [LARGE SCALE GENOMIC DNA]</scope>
    <source>
        <strain evidence="6 7">CCFEE 6328</strain>
    </source>
</reference>
<accession>A0ABR0IUK3</accession>